<evidence type="ECO:0000313" key="1">
    <source>
        <dbReference type="EMBL" id="ABD09527.1"/>
    </source>
</evidence>
<dbReference type="AlphaFoldDB" id="Q2JGR5"/>
<dbReference type="EMBL" id="CP000249">
    <property type="protein sequence ID" value="ABD09527.1"/>
    <property type="molecule type" value="Genomic_DNA"/>
</dbReference>
<keyword evidence="2" id="KW-1185">Reference proteome</keyword>
<accession>Q2JGR5</accession>
<name>Q2JGR5_FRACC</name>
<sequence length="184" mass="19410">MIHRSTVFASTPRASPSVGGVQLRRVSAVRNLSLGTLRLPRPRAWDVSILERPSMSLAGGDRVPRYLSCSVVGRFGSPWATHDGVPYLDVPGCAAADDAGAPGDTHVSREGDGMPYIKIVYKGAAPTTTYMQWAPVVAAGLRRIVGEALEEPGVASVELTDDAGSRVLVAEKPRDLLALECGGC</sequence>
<dbReference type="Proteomes" id="UP000001937">
    <property type="component" value="Chromosome"/>
</dbReference>
<evidence type="ECO:0000313" key="2">
    <source>
        <dbReference type="Proteomes" id="UP000001937"/>
    </source>
</evidence>
<proteinExistence type="predicted"/>
<dbReference type="KEGG" id="fra:Francci3_0133"/>
<reference evidence="1 2" key="1">
    <citation type="journal article" date="2007" name="Genome Res.">
        <title>Genome characteristics of facultatively symbiotic Frankia sp. strains reflect host range and host plant biogeography.</title>
        <authorList>
            <person name="Normand P."/>
            <person name="Lapierre P."/>
            <person name="Tisa L.S."/>
            <person name="Gogarten J.P."/>
            <person name="Alloisio N."/>
            <person name="Bagnarol E."/>
            <person name="Bassi C.A."/>
            <person name="Berry A.M."/>
            <person name="Bickhart D.M."/>
            <person name="Choisne N."/>
            <person name="Couloux A."/>
            <person name="Cournoyer B."/>
            <person name="Cruveiller S."/>
            <person name="Daubin V."/>
            <person name="Demange N."/>
            <person name="Francino M.P."/>
            <person name="Goltsman E."/>
            <person name="Huang Y."/>
            <person name="Kopp O.R."/>
            <person name="Labarre L."/>
            <person name="Lapidus A."/>
            <person name="Lavire C."/>
            <person name="Marechal J."/>
            <person name="Martinez M."/>
            <person name="Mastronunzio J.E."/>
            <person name="Mullin B.C."/>
            <person name="Niemann J."/>
            <person name="Pujic P."/>
            <person name="Rawnsley T."/>
            <person name="Rouy Z."/>
            <person name="Schenowitz C."/>
            <person name="Sellstedt A."/>
            <person name="Tavares F."/>
            <person name="Tomkins J.P."/>
            <person name="Vallenet D."/>
            <person name="Valverde C."/>
            <person name="Wall L.G."/>
            <person name="Wang Y."/>
            <person name="Medigue C."/>
            <person name="Benson D.R."/>
        </authorList>
    </citation>
    <scope>NUCLEOTIDE SEQUENCE [LARGE SCALE GENOMIC DNA]</scope>
    <source>
        <strain evidence="2">DSM 45818 / CECT 9043 / CcI3</strain>
    </source>
</reference>
<gene>
    <name evidence="1" type="ordered locus">Francci3_0133</name>
</gene>
<protein>
    <submittedName>
        <fullName evidence="1">Uncharacterized protein</fullName>
    </submittedName>
</protein>
<dbReference type="HOGENOM" id="CLU_1466174_0_0_11"/>
<organism evidence="1 2">
    <name type="scientific">Frankia casuarinae (strain DSM 45818 / CECT 9043 / HFP020203 / CcI3)</name>
    <dbReference type="NCBI Taxonomy" id="106370"/>
    <lineage>
        <taxon>Bacteria</taxon>
        <taxon>Bacillati</taxon>
        <taxon>Actinomycetota</taxon>
        <taxon>Actinomycetes</taxon>
        <taxon>Frankiales</taxon>
        <taxon>Frankiaceae</taxon>
        <taxon>Frankia</taxon>
    </lineage>
</organism>
<dbReference type="STRING" id="106370.Francci3_0133"/>